<accession>A0A5R9GT48</accession>
<reference evidence="3 4" key="1">
    <citation type="journal article" date="2019" name="Appl. Environ. Microbiol.">
        <title>Environmental Evidence and Genomic Insight of Iron-oxidizing Bacteria Preference Towards More Corrosion Resistant Stainless Steel at Higher Salinities.</title>
        <authorList>
            <person name="Garrison C.E."/>
            <person name="Price K.A."/>
            <person name="Field E.K."/>
        </authorList>
    </citation>
    <scope>NUCLEOTIDE SEQUENCE [LARGE SCALE GENOMIC DNA]</scope>
    <source>
        <strain evidence="3 4">P3</strain>
    </source>
</reference>
<organism evidence="3 4">
    <name type="scientific">Mariprofundus erugo</name>
    <dbReference type="NCBI Taxonomy" id="2528639"/>
    <lineage>
        <taxon>Bacteria</taxon>
        <taxon>Pseudomonadati</taxon>
        <taxon>Pseudomonadota</taxon>
        <taxon>Candidatius Mariprofundia</taxon>
        <taxon>Mariprofundales</taxon>
        <taxon>Mariprofundaceae</taxon>
        <taxon>Mariprofundus</taxon>
    </lineage>
</organism>
<evidence type="ECO:0000313" key="3">
    <source>
        <dbReference type="EMBL" id="TLS68235.1"/>
    </source>
</evidence>
<keyword evidence="1" id="KW-0472">Membrane</keyword>
<keyword evidence="2" id="KW-0732">Signal</keyword>
<evidence type="ECO:0000313" key="4">
    <source>
        <dbReference type="Proteomes" id="UP000306585"/>
    </source>
</evidence>
<keyword evidence="4" id="KW-1185">Reference proteome</keyword>
<protein>
    <submittedName>
        <fullName evidence="3">Uncharacterized protein</fullName>
    </submittedName>
</protein>
<evidence type="ECO:0000256" key="2">
    <source>
        <dbReference type="SAM" id="SignalP"/>
    </source>
</evidence>
<evidence type="ECO:0000256" key="1">
    <source>
        <dbReference type="SAM" id="Phobius"/>
    </source>
</evidence>
<proteinExistence type="predicted"/>
<dbReference type="EMBL" id="VBRY01000003">
    <property type="protein sequence ID" value="TLS68235.1"/>
    <property type="molecule type" value="Genomic_DNA"/>
</dbReference>
<dbReference type="Proteomes" id="UP000306585">
    <property type="component" value="Unassembled WGS sequence"/>
</dbReference>
<gene>
    <name evidence="3" type="ORF">FEF65_04365</name>
</gene>
<comment type="caution">
    <text evidence="3">The sequence shown here is derived from an EMBL/GenBank/DDBJ whole genome shotgun (WGS) entry which is preliminary data.</text>
</comment>
<feature type="chain" id="PRO_5024339343" evidence="2">
    <location>
        <begin position="22"/>
        <end position="295"/>
    </location>
</feature>
<dbReference type="RefSeq" id="WP_138238570.1">
    <property type="nucleotide sequence ID" value="NZ_VBRY01000003.1"/>
</dbReference>
<keyword evidence="1" id="KW-0812">Transmembrane</keyword>
<dbReference type="AlphaFoldDB" id="A0A5R9GT48"/>
<keyword evidence="1" id="KW-1133">Transmembrane helix</keyword>
<feature type="transmembrane region" description="Helical" evidence="1">
    <location>
        <begin position="110"/>
        <end position="135"/>
    </location>
</feature>
<feature type="transmembrane region" description="Helical" evidence="1">
    <location>
        <begin position="147"/>
        <end position="171"/>
    </location>
</feature>
<feature type="transmembrane region" description="Helical" evidence="1">
    <location>
        <begin position="246"/>
        <end position="267"/>
    </location>
</feature>
<name>A0A5R9GT48_9PROT</name>
<feature type="signal peptide" evidence="2">
    <location>
        <begin position="1"/>
        <end position="21"/>
    </location>
</feature>
<sequence>MLQTKLIRSLMLALLSGLFFATSMVSIPVADRMANSYFSTAMQSATIAYATTRGLNAVVSVAKESRLELAPAGVGVSIAAGQLLDPIDDMTERLSSLLVAAIASLGIQKIGFAIASAIALKGIAAVLLIMIPLLWIKAPPSLMATAIKICLVLLLLRFMLPVTALISAAIYTGWLQPIMDDAVGKLGIVSASYHEISQLPPQQQQGFFSSMTSSAADSIDRIRQLFADLVAQAEGIITALLQLMTAWLAMFVIQVLLLPLAMLWLMAKVLNIAPRDILTANASANHRPAPPLRKR</sequence>